<feature type="transmembrane region" description="Helical" evidence="1">
    <location>
        <begin position="154"/>
        <end position="181"/>
    </location>
</feature>
<feature type="domain" description="Glycosyltransferase subfamily 4-like N-terminal" evidence="2">
    <location>
        <begin position="444"/>
        <end position="650"/>
    </location>
</feature>
<name>A0AB39D5D3_9BURK</name>
<feature type="transmembrane region" description="Helical" evidence="1">
    <location>
        <begin position="32"/>
        <end position="51"/>
    </location>
</feature>
<dbReference type="Pfam" id="PF13579">
    <property type="entry name" value="Glyco_trans_4_4"/>
    <property type="match status" value="1"/>
</dbReference>
<protein>
    <submittedName>
        <fullName evidence="3">Glycosyltransferase</fullName>
    </submittedName>
</protein>
<dbReference type="GO" id="GO:0016757">
    <property type="term" value="F:glycosyltransferase activity"/>
    <property type="evidence" value="ECO:0007669"/>
    <property type="project" value="UniProtKB-ARBA"/>
</dbReference>
<feature type="transmembrane region" description="Helical" evidence="1">
    <location>
        <begin position="130"/>
        <end position="147"/>
    </location>
</feature>
<feature type="transmembrane region" description="Helical" evidence="1">
    <location>
        <begin position="297"/>
        <end position="321"/>
    </location>
</feature>
<keyword evidence="1" id="KW-0472">Membrane</keyword>
<feature type="transmembrane region" description="Helical" evidence="1">
    <location>
        <begin position="341"/>
        <end position="362"/>
    </location>
</feature>
<dbReference type="Gene3D" id="3.40.50.2000">
    <property type="entry name" value="Glycogen Phosphorylase B"/>
    <property type="match status" value="2"/>
</dbReference>
<accession>A0AB39D5D3</accession>
<keyword evidence="1" id="KW-0812">Transmembrane</keyword>
<dbReference type="Pfam" id="PF13692">
    <property type="entry name" value="Glyco_trans_1_4"/>
    <property type="match status" value="1"/>
</dbReference>
<organism evidence="3">
    <name type="scientific">Castellaniella ginsengisoli</name>
    <dbReference type="NCBI Taxonomy" id="546114"/>
    <lineage>
        <taxon>Bacteria</taxon>
        <taxon>Pseudomonadati</taxon>
        <taxon>Pseudomonadota</taxon>
        <taxon>Betaproteobacteria</taxon>
        <taxon>Burkholderiales</taxon>
        <taxon>Alcaligenaceae</taxon>
        <taxon>Castellaniella</taxon>
    </lineage>
</organism>
<feature type="transmembrane region" description="Helical" evidence="1">
    <location>
        <begin position="393"/>
        <end position="411"/>
    </location>
</feature>
<feature type="transmembrane region" description="Helical" evidence="1">
    <location>
        <begin position="259"/>
        <end position="277"/>
    </location>
</feature>
<evidence type="ECO:0000256" key="1">
    <source>
        <dbReference type="SAM" id="Phobius"/>
    </source>
</evidence>
<feature type="transmembrane region" description="Helical" evidence="1">
    <location>
        <begin position="235"/>
        <end position="253"/>
    </location>
</feature>
<feature type="transmembrane region" description="Helical" evidence="1">
    <location>
        <begin position="57"/>
        <end position="77"/>
    </location>
</feature>
<dbReference type="RefSeq" id="WP_368646606.1">
    <property type="nucleotide sequence ID" value="NZ_CP158255.1"/>
</dbReference>
<feature type="transmembrane region" description="Helical" evidence="1">
    <location>
        <begin position="89"/>
        <end position="110"/>
    </location>
</feature>
<evidence type="ECO:0000259" key="2">
    <source>
        <dbReference type="Pfam" id="PF13579"/>
    </source>
</evidence>
<feature type="transmembrane region" description="Helical" evidence="1">
    <location>
        <begin position="193"/>
        <end position="223"/>
    </location>
</feature>
<dbReference type="AlphaFoldDB" id="A0AB39D5D3"/>
<evidence type="ECO:0000313" key="3">
    <source>
        <dbReference type="EMBL" id="XDJ49375.1"/>
    </source>
</evidence>
<gene>
    <name evidence="3" type="ORF">ABRZ09_08905</name>
</gene>
<dbReference type="InterPro" id="IPR028098">
    <property type="entry name" value="Glyco_trans_4-like_N"/>
</dbReference>
<reference evidence="3" key="1">
    <citation type="submission" date="2024-05" db="EMBL/GenBank/DDBJ databases">
        <authorList>
            <person name="Luo Y.-C."/>
            <person name="Nicholds J."/>
            <person name="Mortimer T."/>
            <person name="Maboni G."/>
        </authorList>
    </citation>
    <scope>NUCLEOTIDE SEQUENCE</scope>
    <source>
        <strain evidence="3">151108</strain>
    </source>
</reference>
<keyword evidence="1" id="KW-1133">Transmembrane helix</keyword>
<sequence>MNSFQKQKKMRKEVSAVGNKEVISHDERRLRYIKISAVTDVLSGVALAFILQTGWRLPIGVGFGEMVLLVTILIGFAMTILTWKYHERFILSGVLHYGPLLISGYLLAVLLPQTWYYSSLELAGSSVRDWVAYVFSLLFLCSIAFRPTHYRRMAAALVISLIFFWLGSLVFGSSDAVWYYARFRGGALNPNQVALYALCGFLLLLVYLRHVPLIVVSFFALAIFGYLAKSNASKVALVVFVMACGVGALIPYVKIRTRLLWVLLVMAVVWFVFRNDFYSRMTDWWAAVDGQNARQLLLFNGIDAWLSSGLGTIFGFGAGSFSGMSAPFQGSEVHNTAIDALTIGGFPMLFSVYLFPVSAWWLAYRQGRILIFSALSSLIVFSFFHYVARQPVYWLAGYGTLVYLVAVGRVGKPKFADAVHAGNQPRLKILFISYFFPPYNAIGAVRTGKMVKRLLDAGHDVRVVSATRQGLPQTLQIQIPEGVVNYTDWVDVDMIVTRALGKKAVTKVKSAGAAPTSKMKWPSRMVSMVGRFYVSWMHVPDRYIGWFFFARKACQQIIDEGWRPDVIYASATPYTALMVAASAGRRNDIPWVGELRDLWTDNPYAHHRALSRWLERRTLRTAAALVTVSEPLAQVLADKYPSSCHVIMNGFDAEDFVRSVPKTDTSRAESRRLKIVYTGQLYAGRRDPTVLLQALALDRTLASQVDVVFYGPNLAWVAKLATEYGVQAAVRVHEPVTRMEAIRAQQQADVLLLLTWDDPRERGVLTGKLFEYIGAGRPILVLGHVEGDAASLVCGEGFGVASNDPVEVAAFMKALLSDTTTRATYERAFHERAGLYERQAQVERLVDVLKTACAPQTYAVRRVQG</sequence>
<feature type="transmembrane region" description="Helical" evidence="1">
    <location>
        <begin position="369"/>
        <end position="387"/>
    </location>
</feature>
<dbReference type="PANTHER" id="PTHR12526">
    <property type="entry name" value="GLYCOSYLTRANSFERASE"/>
    <property type="match status" value="1"/>
</dbReference>
<dbReference type="SUPFAM" id="SSF53756">
    <property type="entry name" value="UDP-Glycosyltransferase/glycogen phosphorylase"/>
    <property type="match status" value="1"/>
</dbReference>
<dbReference type="CDD" id="cd03794">
    <property type="entry name" value="GT4_WbuB-like"/>
    <property type="match status" value="1"/>
</dbReference>
<dbReference type="EMBL" id="CP158255">
    <property type="protein sequence ID" value="XDJ49375.1"/>
    <property type="molecule type" value="Genomic_DNA"/>
</dbReference>
<proteinExistence type="predicted"/>